<feature type="signal peptide" evidence="1">
    <location>
        <begin position="1"/>
        <end position="21"/>
    </location>
</feature>
<keyword evidence="1" id="KW-0732">Signal</keyword>
<proteinExistence type="predicted"/>
<name>A0A6T8J2K2_9STRA</name>
<accession>A0A6T8J2K2</accession>
<evidence type="ECO:0000256" key="1">
    <source>
        <dbReference type="SAM" id="SignalP"/>
    </source>
</evidence>
<dbReference type="EMBL" id="HBEL01019469">
    <property type="protein sequence ID" value="CAD8413070.1"/>
    <property type="molecule type" value="Transcribed_RNA"/>
</dbReference>
<dbReference type="AlphaFoldDB" id="A0A6T8J2K2"/>
<feature type="chain" id="PRO_5036191746" evidence="1">
    <location>
        <begin position="22"/>
        <end position="527"/>
    </location>
</feature>
<sequence length="527" mass="57501">MKLSEQTLALYVAALVASTRAFTPTVHHHGAKITHATQRPVTTPTALFGVMDEVNSGAFDLSELVKNAGGSSLEPDMSKAFEILLAELVFSSNDPVMDIIDKFDRCSDSRFLGWLTERVDTCTDVDEKGALRDLLGIIEDVISKNELALAAQAREDKEKADALEAVVVDAPVKAASNEEVLTRAKLINTAAMESEKEIIEEEKTSKTFLERDLTPEIRSTYEKLVAKLLPPYRTGESVETVTAKNYDKFDAQLMKVLTERAENGDGDSKAVMQALAMEQAARMMAATEKLKTILGMGDPMRMEGAIVKMCRNDEVDETLLLLLEANAVQAEQAGAIGAAELMRKLKNRADAEKDKNASSKEIKLLRQLLREDNPEKRQEILTDAFTPKESLIVPGTAENAARAVDGEAPEDEKPMPEVPPPDFINCCKAVMLNFGNVSDGKQDLSGKVKIIASEAEVVATRIYGQGMSSREQQDRAWKDSTRSIFDLETLEIEAERMGVTAPWANADAGDEILPGFDADGKMSIGGG</sequence>
<protein>
    <submittedName>
        <fullName evidence="2">Uncharacterized protein</fullName>
    </submittedName>
</protein>
<dbReference type="EMBL" id="HBEL01019471">
    <property type="protein sequence ID" value="CAD8413072.1"/>
    <property type="molecule type" value="Transcribed_RNA"/>
</dbReference>
<evidence type="ECO:0000313" key="2">
    <source>
        <dbReference type="EMBL" id="CAD8413070.1"/>
    </source>
</evidence>
<gene>
    <name evidence="2" type="ORF">PINE0816_LOCUS9199</name>
    <name evidence="3" type="ORF">PINE0816_LOCUS9201</name>
</gene>
<reference evidence="2" key="1">
    <citation type="submission" date="2021-01" db="EMBL/GenBank/DDBJ databases">
        <authorList>
            <person name="Corre E."/>
            <person name="Pelletier E."/>
            <person name="Niang G."/>
            <person name="Scheremetjew M."/>
            <person name="Finn R."/>
            <person name="Kale V."/>
            <person name="Holt S."/>
            <person name="Cochrane G."/>
            <person name="Meng A."/>
            <person name="Brown T."/>
            <person name="Cohen L."/>
        </authorList>
    </citation>
    <scope>NUCLEOTIDE SEQUENCE</scope>
    <source>
        <strain evidence="2">CCAP1064/1</strain>
    </source>
</reference>
<organism evidence="2">
    <name type="scientific">Proboscia inermis</name>
    <dbReference type="NCBI Taxonomy" id="420281"/>
    <lineage>
        <taxon>Eukaryota</taxon>
        <taxon>Sar</taxon>
        <taxon>Stramenopiles</taxon>
        <taxon>Ochrophyta</taxon>
        <taxon>Bacillariophyta</taxon>
        <taxon>Coscinodiscophyceae</taxon>
        <taxon>Rhizosoleniophycidae</taxon>
        <taxon>Rhizosoleniales</taxon>
        <taxon>Rhizosoleniaceae</taxon>
        <taxon>Proboscia</taxon>
    </lineage>
</organism>
<evidence type="ECO:0000313" key="3">
    <source>
        <dbReference type="EMBL" id="CAD8413072.1"/>
    </source>
</evidence>